<dbReference type="CTD" id="20321131"/>
<sequence length="274" mass="31565">MTAPVIRFVFRNDDEYVGALKIDEGLNNNNLNTGIWKTFWCSPHHFIDDKMNKDEDDCYGSVTQRANNMIMRIVAILYPQLCCLIQTPSTANSKKTKTSDTNFNNPTTHDQQAMPGASEPKDGLTARTYFVDPTPKREALDSSFALIRAYQLCLAISSGRLMREFLMFLLLINDLYYEVYVPMQCIVYDGSENNHRIDRDFYDPVSKIEMSSETFMPELDFTIHDQNYGLEFPEEGCNHTRPSCPIKNGVRYTTDLNLRMPDILIEFDNRQGRS</sequence>
<dbReference type="GeneID" id="20321131"/>
<protein>
    <submittedName>
        <fullName evidence="2">Uncharacterized protein</fullName>
    </submittedName>
</protein>
<proteinExistence type="predicted"/>
<reference evidence="2 3" key="1">
    <citation type="submission" date="2013-11" db="EMBL/GenBank/DDBJ databases">
        <title>Opisthorchis viverrini - life in the bile duct.</title>
        <authorList>
            <person name="Young N.D."/>
            <person name="Nagarajan N."/>
            <person name="Lin S.J."/>
            <person name="Korhonen P.K."/>
            <person name="Jex A.R."/>
            <person name="Hall R.S."/>
            <person name="Safavi-Hemami H."/>
            <person name="Kaewkong W."/>
            <person name="Bertrand D."/>
            <person name="Gao S."/>
            <person name="Seet Q."/>
            <person name="Wongkham S."/>
            <person name="Teh B.T."/>
            <person name="Wongkham C."/>
            <person name="Intapan P.M."/>
            <person name="Maleewong W."/>
            <person name="Yang X."/>
            <person name="Hu M."/>
            <person name="Wang Z."/>
            <person name="Hofmann A."/>
            <person name="Sternberg P.W."/>
            <person name="Tan P."/>
            <person name="Wang J."/>
            <person name="Gasser R.B."/>
        </authorList>
    </citation>
    <scope>NUCLEOTIDE SEQUENCE [LARGE SCALE GENOMIC DNA]</scope>
</reference>
<dbReference type="RefSeq" id="XP_009170619.1">
    <property type="nucleotide sequence ID" value="XM_009172355.1"/>
</dbReference>
<dbReference type="AlphaFoldDB" id="A0A074ZES1"/>
<evidence type="ECO:0000313" key="3">
    <source>
        <dbReference type="Proteomes" id="UP000054324"/>
    </source>
</evidence>
<evidence type="ECO:0000256" key="1">
    <source>
        <dbReference type="SAM" id="MobiDB-lite"/>
    </source>
</evidence>
<feature type="region of interest" description="Disordered" evidence="1">
    <location>
        <begin position="91"/>
        <end position="123"/>
    </location>
</feature>
<dbReference type="Proteomes" id="UP000054324">
    <property type="component" value="Unassembled WGS sequence"/>
</dbReference>
<keyword evidence="3" id="KW-1185">Reference proteome</keyword>
<evidence type="ECO:0000313" key="2">
    <source>
        <dbReference type="EMBL" id="KER25663.1"/>
    </source>
</evidence>
<dbReference type="EMBL" id="KL596770">
    <property type="protein sequence ID" value="KER25663.1"/>
    <property type="molecule type" value="Genomic_DNA"/>
</dbReference>
<name>A0A074ZES1_OPIVI</name>
<gene>
    <name evidence="2" type="ORF">T265_06952</name>
</gene>
<feature type="compositionally biased region" description="Polar residues" evidence="1">
    <location>
        <begin position="91"/>
        <end position="111"/>
    </location>
</feature>
<dbReference type="KEGG" id="ovi:T265_06952"/>
<accession>A0A074ZES1</accession>
<organism evidence="2 3">
    <name type="scientific">Opisthorchis viverrini</name>
    <name type="common">Southeast Asian liver fluke</name>
    <dbReference type="NCBI Taxonomy" id="6198"/>
    <lineage>
        <taxon>Eukaryota</taxon>
        <taxon>Metazoa</taxon>
        <taxon>Spiralia</taxon>
        <taxon>Lophotrochozoa</taxon>
        <taxon>Platyhelminthes</taxon>
        <taxon>Trematoda</taxon>
        <taxon>Digenea</taxon>
        <taxon>Opisthorchiida</taxon>
        <taxon>Opisthorchiata</taxon>
        <taxon>Opisthorchiidae</taxon>
        <taxon>Opisthorchis</taxon>
    </lineage>
</organism>